<dbReference type="EMBL" id="DXGG01000200">
    <property type="protein sequence ID" value="HIW87874.1"/>
    <property type="molecule type" value="Genomic_DNA"/>
</dbReference>
<accession>A0A9D1RHB6</accession>
<name>A0A9D1RHB6_9BACT</name>
<reference evidence="2" key="1">
    <citation type="journal article" date="2021" name="PeerJ">
        <title>Extensive microbial diversity within the chicken gut microbiome revealed by metagenomics and culture.</title>
        <authorList>
            <person name="Gilroy R."/>
            <person name="Ravi A."/>
            <person name="Getino M."/>
            <person name="Pursley I."/>
            <person name="Horton D.L."/>
            <person name="Alikhan N.F."/>
            <person name="Baker D."/>
            <person name="Gharbi K."/>
            <person name="Hall N."/>
            <person name="Watson M."/>
            <person name="Adriaenssens E.M."/>
            <person name="Foster-Nyarko E."/>
            <person name="Jarju S."/>
            <person name="Secka A."/>
            <person name="Antonio M."/>
            <person name="Oren A."/>
            <person name="Chaudhuri R.R."/>
            <person name="La Ragione R."/>
            <person name="Hildebrand F."/>
            <person name="Pallen M.J."/>
        </authorList>
    </citation>
    <scope>NUCLEOTIDE SEQUENCE</scope>
    <source>
        <strain evidence="2">Gambia16-930</strain>
    </source>
</reference>
<dbReference type="SUPFAM" id="SSF49879">
    <property type="entry name" value="SMAD/FHA domain"/>
    <property type="match status" value="1"/>
</dbReference>
<evidence type="ECO:0000313" key="3">
    <source>
        <dbReference type="Proteomes" id="UP000824267"/>
    </source>
</evidence>
<protein>
    <submittedName>
        <fullName evidence="2">FHA domain-containing protein</fullName>
    </submittedName>
</protein>
<dbReference type="Proteomes" id="UP000824267">
    <property type="component" value="Unassembled WGS sequence"/>
</dbReference>
<reference evidence="2" key="2">
    <citation type="submission" date="2021-04" db="EMBL/GenBank/DDBJ databases">
        <authorList>
            <person name="Gilroy R."/>
        </authorList>
    </citation>
    <scope>NUCLEOTIDE SEQUENCE</scope>
    <source>
        <strain evidence="2">Gambia16-930</strain>
    </source>
</reference>
<dbReference type="CDD" id="cd00060">
    <property type="entry name" value="FHA"/>
    <property type="match status" value="1"/>
</dbReference>
<evidence type="ECO:0000313" key="2">
    <source>
        <dbReference type="EMBL" id="HIW87874.1"/>
    </source>
</evidence>
<gene>
    <name evidence="2" type="ORF">IAC47_06335</name>
</gene>
<proteinExistence type="predicted"/>
<dbReference type="InterPro" id="IPR008984">
    <property type="entry name" value="SMAD_FHA_dom_sf"/>
</dbReference>
<sequence>MSGKIRVFCPSCKTILKVSTDYERNNTRFGCPCCGFNAPFSSYGKINFKDGAQNKVSDADATDVFEQTTDTTINTKNLTVHKGVLVRCRDNKTISLPMGHVSLGREMLNPDDLYISRNHSAMEIIPSNGQVKHVYYDTGARNPTHINGVRLERGMKAVLCFGDKIRIGRTMFVLQKQYDE</sequence>
<dbReference type="InterPro" id="IPR000253">
    <property type="entry name" value="FHA_dom"/>
</dbReference>
<feature type="domain" description="FHA" evidence="1">
    <location>
        <begin position="96"/>
        <end position="151"/>
    </location>
</feature>
<comment type="caution">
    <text evidence="2">The sequence shown here is derived from an EMBL/GenBank/DDBJ whole genome shotgun (WGS) entry which is preliminary data.</text>
</comment>
<organism evidence="2 3">
    <name type="scientific">Candidatus Onthomorpha intestinigallinarum</name>
    <dbReference type="NCBI Taxonomy" id="2840880"/>
    <lineage>
        <taxon>Bacteria</taxon>
        <taxon>Pseudomonadati</taxon>
        <taxon>Bacteroidota</taxon>
        <taxon>Bacteroidia</taxon>
        <taxon>Bacteroidales</taxon>
        <taxon>Candidatus Onthomorpha</taxon>
    </lineage>
</organism>
<dbReference type="AlphaFoldDB" id="A0A9D1RHB6"/>
<evidence type="ECO:0000259" key="1">
    <source>
        <dbReference type="PROSITE" id="PS50006"/>
    </source>
</evidence>
<dbReference type="PROSITE" id="PS50006">
    <property type="entry name" value="FHA_DOMAIN"/>
    <property type="match status" value="1"/>
</dbReference>
<dbReference type="Gene3D" id="2.60.200.20">
    <property type="match status" value="1"/>
</dbReference>